<evidence type="ECO:0000256" key="10">
    <source>
        <dbReference type="HAMAP-Rule" id="MF_00453"/>
    </source>
</evidence>
<dbReference type="FunFam" id="2.170.8.10:FF:000001">
    <property type="entry name" value="Phosphoenolpyruvate carboxykinase (ATP)"/>
    <property type="match status" value="1"/>
</dbReference>
<dbReference type="GO" id="GO:0004612">
    <property type="term" value="F:phosphoenolpyruvate carboxykinase (ATP) activity"/>
    <property type="evidence" value="ECO:0007669"/>
    <property type="project" value="UniProtKB-UniRule"/>
</dbReference>
<dbReference type="NCBIfam" id="NF006820">
    <property type="entry name" value="PRK09344.1-2"/>
    <property type="match status" value="1"/>
</dbReference>
<dbReference type="SUPFAM" id="SSF68923">
    <property type="entry name" value="PEP carboxykinase N-terminal domain"/>
    <property type="match status" value="1"/>
</dbReference>
<comment type="similarity">
    <text evidence="2 10">Belongs to the phosphoenolpyruvate carboxykinase (ATP) family.</text>
</comment>
<feature type="binding site" evidence="10">
    <location>
        <position position="61"/>
    </location>
    <ligand>
        <name>substrate</name>
    </ligand>
</feature>
<keyword evidence="8 10" id="KW-0456">Lyase</keyword>
<evidence type="ECO:0000256" key="8">
    <source>
        <dbReference type="ARBA" id="ARBA00023239"/>
    </source>
</evidence>
<evidence type="ECO:0000256" key="9">
    <source>
        <dbReference type="ARBA" id="ARBA00047371"/>
    </source>
</evidence>
<feature type="binding site" evidence="10">
    <location>
        <position position="202"/>
    </location>
    <ligand>
        <name>Mn(2+)</name>
        <dbReference type="ChEBI" id="CHEBI:29035"/>
    </ligand>
</feature>
<evidence type="ECO:0000256" key="6">
    <source>
        <dbReference type="ARBA" id="ARBA00022793"/>
    </source>
</evidence>
<dbReference type="OrthoDB" id="9806325at2"/>
<dbReference type="PIRSF" id="PIRSF006294">
    <property type="entry name" value="PEP_crbxkin"/>
    <property type="match status" value="1"/>
</dbReference>
<feature type="binding site" evidence="10">
    <location>
        <position position="287"/>
    </location>
    <ligand>
        <name>ATP</name>
        <dbReference type="ChEBI" id="CHEBI:30616"/>
    </ligand>
</feature>
<dbReference type="SUPFAM" id="SSF53795">
    <property type="entry name" value="PEP carboxykinase-like"/>
    <property type="match status" value="1"/>
</dbReference>
<dbReference type="InterPro" id="IPR001272">
    <property type="entry name" value="PEP_carboxykinase_ATP"/>
</dbReference>
<dbReference type="GO" id="GO:0046872">
    <property type="term" value="F:metal ion binding"/>
    <property type="evidence" value="ECO:0007669"/>
    <property type="project" value="UniProtKB-KW"/>
</dbReference>
<evidence type="ECO:0000256" key="5">
    <source>
        <dbReference type="ARBA" id="ARBA00022741"/>
    </source>
</evidence>
<keyword evidence="10" id="KW-0963">Cytoplasm</keyword>
<dbReference type="Gene3D" id="3.90.228.20">
    <property type="match status" value="1"/>
</dbReference>
<organism evidence="11 12">
    <name type="scientific">Algoriphagus boritolerans DSM 17298 = JCM 18970</name>
    <dbReference type="NCBI Taxonomy" id="1120964"/>
    <lineage>
        <taxon>Bacteria</taxon>
        <taxon>Pseudomonadati</taxon>
        <taxon>Bacteroidota</taxon>
        <taxon>Cytophagia</taxon>
        <taxon>Cytophagales</taxon>
        <taxon>Cyclobacteriaceae</taxon>
        <taxon>Algoriphagus</taxon>
    </lineage>
</organism>
<proteinExistence type="inferred from homology"/>
<comment type="cofactor">
    <cofactor evidence="10">
        <name>Mn(2+)</name>
        <dbReference type="ChEBI" id="CHEBI:29035"/>
    </cofactor>
    <text evidence="10">Binds 1 Mn(2+) ion per subunit.</text>
</comment>
<keyword evidence="4 10" id="KW-0312">Gluconeogenesis</keyword>
<keyword evidence="12" id="KW-1185">Reference proteome</keyword>
<evidence type="ECO:0000313" key="11">
    <source>
        <dbReference type="EMBL" id="SEG13274.1"/>
    </source>
</evidence>
<dbReference type="PROSITE" id="PS00532">
    <property type="entry name" value="PEPCK_ATP"/>
    <property type="match status" value="1"/>
</dbReference>
<dbReference type="CDD" id="cd00484">
    <property type="entry name" value="PEPCK_ATP"/>
    <property type="match status" value="1"/>
</dbReference>
<gene>
    <name evidence="10" type="primary">pckA</name>
    <name evidence="11" type="ORF">SAMN03080598_02599</name>
</gene>
<dbReference type="Proteomes" id="UP000236736">
    <property type="component" value="Unassembled WGS sequence"/>
</dbReference>
<feature type="binding site" evidence="10">
    <location>
        <position position="222"/>
    </location>
    <ligand>
        <name>ATP</name>
        <dbReference type="ChEBI" id="CHEBI:30616"/>
    </ligand>
</feature>
<feature type="binding site" evidence="10">
    <location>
        <position position="324"/>
    </location>
    <ligand>
        <name>ATP</name>
        <dbReference type="ChEBI" id="CHEBI:30616"/>
    </ligand>
</feature>
<feature type="binding site" evidence="10">
    <location>
        <position position="449"/>
    </location>
    <ligand>
        <name>ATP</name>
        <dbReference type="ChEBI" id="CHEBI:30616"/>
    </ligand>
</feature>
<keyword evidence="11" id="KW-0808">Transferase</keyword>
<feature type="binding site" evidence="10">
    <location>
        <position position="222"/>
    </location>
    <ligand>
        <name>Mn(2+)</name>
        <dbReference type="ChEBI" id="CHEBI:29035"/>
    </ligand>
</feature>
<dbReference type="PANTHER" id="PTHR30031">
    <property type="entry name" value="PHOSPHOENOLPYRUVATE CARBOXYKINASE ATP"/>
    <property type="match status" value="1"/>
</dbReference>
<dbReference type="InterPro" id="IPR013035">
    <property type="entry name" value="PEP_carboxykinase_C"/>
</dbReference>
<dbReference type="NCBIfam" id="TIGR00224">
    <property type="entry name" value="pckA"/>
    <property type="match status" value="1"/>
</dbReference>
<dbReference type="Gene3D" id="3.40.449.10">
    <property type="entry name" value="Phosphoenolpyruvate Carboxykinase, domain 1"/>
    <property type="match status" value="1"/>
</dbReference>
<dbReference type="GO" id="GO:0005829">
    <property type="term" value="C:cytosol"/>
    <property type="evidence" value="ECO:0007669"/>
    <property type="project" value="TreeGrafter"/>
</dbReference>
<evidence type="ECO:0000256" key="1">
    <source>
        <dbReference type="ARBA" id="ARBA00004742"/>
    </source>
</evidence>
<evidence type="ECO:0000313" key="12">
    <source>
        <dbReference type="Proteomes" id="UP000236736"/>
    </source>
</evidence>
<dbReference type="GO" id="GO:0005524">
    <property type="term" value="F:ATP binding"/>
    <property type="evidence" value="ECO:0007669"/>
    <property type="project" value="UniProtKB-UniRule"/>
</dbReference>
<comment type="caution">
    <text evidence="10">Lacks conserved residue(s) required for the propagation of feature annotation.</text>
</comment>
<sequence>MQDLVLTPSISSFPQPDVDTKGKVFTNLTPAELVEHALSRREAFLTATGALMADTGKFTGRSPQDRFIVLDDKTRDAVWWGDINIPFDEDKFDSLLAKVKNHLASKDLFVRYAKAGADPAYQLNLKVINTLAWHNLFCYNMFLRPSKQELKSFLSDFTIICAPEFEADPELDGTRNPNFAILNLTKRMILIGGTAYAGEMKKGIFSVLNFILPYEKNVLSMHCSANRGIDDDTAIFFGLSGTGKTTLSADPKRQLIGDDEHGWTETSVFNFEGGCYAKVIDLTREKEPEIYDAIKFGAIVENTRFKPGTREVDYANKSITENTRTAYPIHFIPNALNPSIAGIPKNIFFLTADAFGVIPPISKLDSNQAMYHFISGYTAKVAGTEMGVTEPKLTFSACFGAAFLPLHPTEYAKLFGEKMKKHQVNVWLINTGWTGGPYGIGSRMKLAHTRAMITAALEGNLEFAPFRKDPVFGFMVPELCPGVPYEVLNPRNTWEDPEEYDKKAQYLASAFISNFEKFKDFASADILKGAPIAG</sequence>
<dbReference type="UniPathway" id="UPA00138"/>
<feature type="binding site" evidence="10">
    <location>
        <position position="324"/>
    </location>
    <ligand>
        <name>substrate</name>
    </ligand>
</feature>
<keyword evidence="7 10" id="KW-0067">ATP-binding</keyword>
<feature type="binding site" evidence="10">
    <location>
        <position position="196"/>
    </location>
    <ligand>
        <name>substrate</name>
    </ligand>
</feature>
<dbReference type="GO" id="GO:0016301">
    <property type="term" value="F:kinase activity"/>
    <property type="evidence" value="ECO:0007669"/>
    <property type="project" value="UniProtKB-KW"/>
</dbReference>
<dbReference type="GO" id="GO:0006094">
    <property type="term" value="P:gluconeogenesis"/>
    <property type="evidence" value="ECO:0007669"/>
    <property type="project" value="UniProtKB-UniRule"/>
</dbReference>
<dbReference type="NCBIfam" id="NF006821">
    <property type="entry name" value="PRK09344.1-3"/>
    <property type="match status" value="1"/>
</dbReference>
<comment type="function">
    <text evidence="10">Involved in the gluconeogenesis. Catalyzes the conversion of oxaloacetate (OAA) to phosphoenolpyruvate (PEP) through direct phosphoryl transfer between the nucleoside triphosphate and OAA.</text>
</comment>
<dbReference type="InterPro" id="IPR015994">
    <property type="entry name" value="PEPCK_ATP_CS"/>
</dbReference>
<comment type="pathway">
    <text evidence="1 10">Carbohydrate biosynthesis; gluconeogenesis.</text>
</comment>
<dbReference type="EC" id="4.1.1.49" evidence="3 10"/>
<dbReference type="HAMAP" id="MF_00453">
    <property type="entry name" value="PEPCK_ATP"/>
    <property type="match status" value="1"/>
</dbReference>
<dbReference type="STRING" id="1120964.GCA_001313265_03099"/>
<evidence type="ECO:0000256" key="4">
    <source>
        <dbReference type="ARBA" id="ARBA00022432"/>
    </source>
</evidence>
<dbReference type="EMBL" id="FNVR01000014">
    <property type="protein sequence ID" value="SEG13274.1"/>
    <property type="molecule type" value="Genomic_DNA"/>
</dbReference>
<dbReference type="Pfam" id="PF01293">
    <property type="entry name" value="PEPCK_ATP"/>
    <property type="match status" value="1"/>
</dbReference>
<name>A0A1H5XNH8_9BACT</name>
<protein>
    <recommendedName>
        <fullName evidence="3 10">Phosphoenolpyruvate carboxykinase (ATP)</fullName>
        <shortName evidence="10">PCK</shortName>
        <shortName evidence="10">PEP carboxykinase</shortName>
        <shortName evidence="10">PEPCK</shortName>
        <ecNumber evidence="3 10">4.1.1.49</ecNumber>
    </recommendedName>
</protein>
<keyword evidence="5 10" id="KW-0547">Nucleotide-binding</keyword>
<dbReference type="InterPro" id="IPR008210">
    <property type="entry name" value="PEP_carboxykinase_N"/>
</dbReference>
<feature type="binding site" evidence="10">
    <location>
        <begin position="238"/>
        <end position="246"/>
    </location>
    <ligand>
        <name>ATP</name>
        <dbReference type="ChEBI" id="CHEBI:30616"/>
    </ligand>
</feature>
<comment type="catalytic activity">
    <reaction evidence="9 10">
        <text>oxaloacetate + ATP = phosphoenolpyruvate + ADP + CO2</text>
        <dbReference type="Rhea" id="RHEA:18617"/>
        <dbReference type="ChEBI" id="CHEBI:16452"/>
        <dbReference type="ChEBI" id="CHEBI:16526"/>
        <dbReference type="ChEBI" id="CHEBI:30616"/>
        <dbReference type="ChEBI" id="CHEBI:58702"/>
        <dbReference type="ChEBI" id="CHEBI:456216"/>
        <dbReference type="EC" id="4.1.1.49"/>
    </reaction>
</comment>
<keyword evidence="10" id="KW-0479">Metal-binding</keyword>
<dbReference type="RefSeq" id="WP_103925250.1">
    <property type="nucleotide sequence ID" value="NZ_FNVR01000014.1"/>
</dbReference>
<accession>A0A1H5XNH8</accession>
<dbReference type="Gene3D" id="2.170.8.10">
    <property type="entry name" value="Phosphoenolpyruvate Carboxykinase, domain 2"/>
    <property type="match status" value="1"/>
</dbReference>
<keyword evidence="10" id="KW-0464">Manganese</keyword>
<keyword evidence="11" id="KW-0670">Pyruvate</keyword>
<feature type="binding site" evidence="10">
    <location>
        <position position="202"/>
    </location>
    <ligand>
        <name>substrate</name>
    </ligand>
</feature>
<evidence type="ECO:0000256" key="2">
    <source>
        <dbReference type="ARBA" id="ARBA00006052"/>
    </source>
</evidence>
<keyword evidence="11" id="KW-0418">Kinase</keyword>
<dbReference type="PANTHER" id="PTHR30031:SF0">
    <property type="entry name" value="PHOSPHOENOLPYRUVATE CARBOXYKINASE (ATP)"/>
    <property type="match status" value="1"/>
</dbReference>
<evidence type="ECO:0000256" key="3">
    <source>
        <dbReference type="ARBA" id="ARBA00012363"/>
    </source>
</evidence>
<comment type="subcellular location">
    <subcellularLocation>
        <location evidence="10">Cytoplasm</location>
    </subcellularLocation>
</comment>
<evidence type="ECO:0000256" key="7">
    <source>
        <dbReference type="ARBA" id="ARBA00022840"/>
    </source>
</evidence>
<reference evidence="12" key="1">
    <citation type="submission" date="2016-10" db="EMBL/GenBank/DDBJ databases">
        <authorList>
            <person name="Varghese N."/>
            <person name="Submissions S."/>
        </authorList>
    </citation>
    <scope>NUCLEOTIDE SEQUENCE [LARGE SCALE GENOMIC DNA]</scope>
    <source>
        <strain evidence="12">DSM 17298</strain>
    </source>
</reference>
<dbReference type="AlphaFoldDB" id="A0A1H5XNH8"/>
<feature type="binding site" evidence="10">
    <location>
        <position position="202"/>
    </location>
    <ligand>
        <name>ATP</name>
        <dbReference type="ChEBI" id="CHEBI:30616"/>
    </ligand>
</feature>
<feature type="binding site" evidence="10">
    <location>
        <position position="259"/>
    </location>
    <ligand>
        <name>Mn(2+)</name>
        <dbReference type="ChEBI" id="CHEBI:29035"/>
    </ligand>
</feature>
<keyword evidence="6 10" id="KW-0210">Decarboxylase</keyword>